<reference evidence="1 2" key="1">
    <citation type="submission" date="2018-06" db="EMBL/GenBank/DDBJ databases">
        <authorList>
            <consortium name="Pathogen Informatics"/>
            <person name="Doyle S."/>
        </authorList>
    </citation>
    <scope>NUCLEOTIDE SEQUENCE [LARGE SCALE GENOMIC DNA]</scope>
    <source>
        <strain evidence="1 2">NCTC8684</strain>
    </source>
</reference>
<dbReference type="AlphaFoldDB" id="A0AAX2MGX7"/>
<organism evidence="1 2">
    <name type="scientific">Chromobacterium violaceum</name>
    <dbReference type="NCBI Taxonomy" id="536"/>
    <lineage>
        <taxon>Bacteria</taxon>
        <taxon>Pseudomonadati</taxon>
        <taxon>Pseudomonadota</taxon>
        <taxon>Betaproteobacteria</taxon>
        <taxon>Neisseriales</taxon>
        <taxon>Chromobacteriaceae</taxon>
        <taxon>Chromobacterium</taxon>
    </lineage>
</organism>
<evidence type="ECO:0000313" key="1">
    <source>
        <dbReference type="EMBL" id="SUY93545.1"/>
    </source>
</evidence>
<sequence length="30" mass="3305">MGGLGERVVAIFAQIIHVKRGAKTERHCAR</sequence>
<name>A0AAX2MGX7_CHRVL</name>
<accession>A0AAX2MGX7</accession>
<proteinExistence type="predicted"/>
<protein>
    <submittedName>
        <fullName evidence="1">Uncharacterized protein</fullName>
    </submittedName>
</protein>
<dbReference type="EMBL" id="UIGR01000003">
    <property type="protein sequence ID" value="SUY93545.1"/>
    <property type="molecule type" value="Genomic_DNA"/>
</dbReference>
<dbReference type="Proteomes" id="UP000254029">
    <property type="component" value="Unassembled WGS sequence"/>
</dbReference>
<comment type="caution">
    <text evidence="1">The sequence shown here is derived from an EMBL/GenBank/DDBJ whole genome shotgun (WGS) entry which is preliminary data.</text>
</comment>
<gene>
    <name evidence="1" type="ORF">NCTC8684_04682</name>
</gene>
<evidence type="ECO:0000313" key="2">
    <source>
        <dbReference type="Proteomes" id="UP000254029"/>
    </source>
</evidence>